<organism evidence="2 3">
    <name type="scientific">Agaricus bisporus var. burnettii (strain JB137-S8 / ATCC MYA-4627 / FGSC 10392)</name>
    <name type="common">White button mushroom</name>
    <dbReference type="NCBI Taxonomy" id="597362"/>
    <lineage>
        <taxon>Eukaryota</taxon>
        <taxon>Fungi</taxon>
        <taxon>Dikarya</taxon>
        <taxon>Basidiomycota</taxon>
        <taxon>Agaricomycotina</taxon>
        <taxon>Agaricomycetes</taxon>
        <taxon>Agaricomycetidae</taxon>
        <taxon>Agaricales</taxon>
        <taxon>Agaricineae</taxon>
        <taxon>Agaricaceae</taxon>
        <taxon>Agaricus</taxon>
    </lineage>
</organism>
<dbReference type="Proteomes" id="UP000008493">
    <property type="component" value="Unassembled WGS sequence"/>
</dbReference>
<feature type="domain" description="GLUE N-terminal" evidence="1">
    <location>
        <begin position="145"/>
        <end position="200"/>
    </location>
</feature>
<evidence type="ECO:0000259" key="1">
    <source>
        <dbReference type="PROSITE" id="PS51495"/>
    </source>
</evidence>
<dbReference type="GO" id="GO:0032266">
    <property type="term" value="F:phosphatidylinositol-3-phosphate binding"/>
    <property type="evidence" value="ECO:0007669"/>
    <property type="project" value="InterPro"/>
</dbReference>
<dbReference type="RefSeq" id="XP_007335220.1">
    <property type="nucleotide sequence ID" value="XM_007335158.1"/>
</dbReference>
<dbReference type="EMBL" id="JH971629">
    <property type="protein sequence ID" value="EKM74142.1"/>
    <property type="molecule type" value="Genomic_DNA"/>
</dbReference>
<dbReference type="STRING" id="597362.K5WUD0"/>
<dbReference type="HOGENOM" id="CLU_1365908_0_0_1"/>
<keyword evidence="3" id="KW-1185">Reference proteome</keyword>
<dbReference type="InParanoid" id="K5WUD0"/>
<proteinExistence type="predicted"/>
<dbReference type="AlphaFoldDB" id="K5WUD0"/>
<reference evidence="3" key="1">
    <citation type="journal article" date="2012" name="Proc. Natl. Acad. Sci. U.S.A.">
        <title>Genome sequence of the button mushroom Agaricus bisporus reveals mechanisms governing adaptation to a humic-rich ecological niche.</title>
        <authorList>
            <person name="Morin E."/>
            <person name="Kohler A."/>
            <person name="Baker A.R."/>
            <person name="Foulongne-Oriol M."/>
            <person name="Lombard V."/>
            <person name="Nagy L.G."/>
            <person name="Ohm R.A."/>
            <person name="Patyshakuliyeva A."/>
            <person name="Brun A."/>
            <person name="Aerts A.L."/>
            <person name="Bailey A.M."/>
            <person name="Billette C."/>
            <person name="Coutinho P.M."/>
            <person name="Deakin G."/>
            <person name="Doddapaneni H."/>
            <person name="Floudas D."/>
            <person name="Grimwood J."/>
            <person name="Hilden K."/>
            <person name="Kuees U."/>
            <person name="LaButti K.M."/>
            <person name="Lapidus A."/>
            <person name="Lindquist E.A."/>
            <person name="Lucas S.M."/>
            <person name="Murat C."/>
            <person name="Riley R.W."/>
            <person name="Salamov A.A."/>
            <person name="Schmutz J."/>
            <person name="Subramanian V."/>
            <person name="Woesten H.A.B."/>
            <person name="Xu J."/>
            <person name="Eastwood D.C."/>
            <person name="Foster G.D."/>
            <person name="Sonnenberg A.S."/>
            <person name="Cullen D."/>
            <person name="de Vries R.P."/>
            <person name="Lundell T."/>
            <person name="Hibbett D.S."/>
            <person name="Henrissat B."/>
            <person name="Burton K.S."/>
            <person name="Kerrigan R.W."/>
            <person name="Challen M.P."/>
            <person name="Grigoriev I.V."/>
            <person name="Martin F."/>
        </authorList>
    </citation>
    <scope>NUCLEOTIDE SEQUENCE [LARGE SCALE GENOMIC DNA]</scope>
    <source>
        <strain evidence="3">JB137-S8 / ATCC MYA-4627 / FGSC 10392</strain>
    </source>
</reference>
<name>K5WUD0_AGABU</name>
<evidence type="ECO:0000313" key="2">
    <source>
        <dbReference type="EMBL" id="EKM74142.1"/>
    </source>
</evidence>
<dbReference type="KEGG" id="abp:AGABI1DRAFT109975"/>
<accession>K5WUD0</accession>
<dbReference type="PROSITE" id="PS51495">
    <property type="entry name" value="GLUE"/>
    <property type="match status" value="1"/>
</dbReference>
<dbReference type="Pfam" id="PF11605">
    <property type="entry name" value="Vps36_ESCRT-II"/>
    <property type="match status" value="1"/>
</dbReference>
<dbReference type="GeneID" id="18822808"/>
<dbReference type="SUPFAM" id="SSF50729">
    <property type="entry name" value="PH domain-like"/>
    <property type="match status" value="1"/>
</dbReference>
<dbReference type="InterPro" id="IPR021648">
    <property type="entry name" value="GLUE_dom"/>
</dbReference>
<dbReference type="GO" id="GO:0043130">
    <property type="term" value="F:ubiquitin binding"/>
    <property type="evidence" value="ECO:0007669"/>
    <property type="project" value="InterPro"/>
</dbReference>
<evidence type="ECO:0000313" key="3">
    <source>
        <dbReference type="Proteomes" id="UP000008493"/>
    </source>
</evidence>
<protein>
    <recommendedName>
        <fullName evidence="1">GLUE N-terminal domain-containing protein</fullName>
    </recommendedName>
</protein>
<dbReference type="InterPro" id="IPR011993">
    <property type="entry name" value="PH-like_dom_sf"/>
</dbReference>
<dbReference type="Gene3D" id="2.30.29.30">
    <property type="entry name" value="Pleckstrin-homology domain (PH domain)/Phosphotyrosine-binding domain (PTB)"/>
    <property type="match status" value="1"/>
</dbReference>
<sequence>MNQNLSADIEKINITISLELDQSFGHDQYFGQSRVTISFVAFTPNVLDIWNNMSSEIGLSLIFAGEEQWNSGVGLSWLQSNFQYSDDVPKMRWMYYIEEDDHNLLSTSPTPLRPLTKPWIHMVTGHRDLRDSGGKMALQRYMLPVDGTIPVQALLYTDEQLYASQEGVGIYNGLQKSPPHQSGTIYTTSHQLFYIVVAKE</sequence>
<gene>
    <name evidence="2" type="ORF">AGABI1DRAFT_109975</name>
</gene>
<dbReference type="OrthoDB" id="271448at2759"/>